<dbReference type="EMBL" id="CP058604">
    <property type="protein sequence ID" value="QLG70653.1"/>
    <property type="molecule type" value="Genomic_DNA"/>
</dbReference>
<dbReference type="PANTHER" id="PTHR14211">
    <property type="entry name" value="GLIOMA SUPPRESSOR CANDIDATE REGION GENE 2"/>
    <property type="match status" value="1"/>
</dbReference>
<dbReference type="GO" id="GO:0005654">
    <property type="term" value="C:nucleoplasm"/>
    <property type="evidence" value="ECO:0007669"/>
    <property type="project" value="UniProtKB-SubCell"/>
</dbReference>
<evidence type="ECO:0000256" key="3">
    <source>
        <dbReference type="ARBA" id="ARBA00022517"/>
    </source>
</evidence>
<keyword evidence="9" id="KW-1185">Reference proteome</keyword>
<comment type="similarity">
    <text evidence="1 5">Belongs to the NOP53 family.</text>
</comment>
<evidence type="ECO:0000256" key="2">
    <source>
        <dbReference type="ARBA" id="ARBA00018339"/>
    </source>
</evidence>
<gene>
    <name evidence="8" type="ORF">HG535_0A05950</name>
</gene>
<keyword evidence="6" id="KW-0175">Coiled coil</keyword>
<name>A0A7H9AWP5_ZYGMR</name>
<comment type="subcellular location">
    <subcellularLocation>
        <location evidence="5">Nucleus</location>
        <location evidence="5">Nucleolus</location>
    </subcellularLocation>
    <subcellularLocation>
        <location evidence="5">Nucleus</location>
        <location evidence="5">Nucleoplasm</location>
    </subcellularLocation>
</comment>
<dbReference type="GO" id="GO:0005730">
    <property type="term" value="C:nucleolus"/>
    <property type="evidence" value="ECO:0007669"/>
    <property type="project" value="UniProtKB-SubCell"/>
</dbReference>
<feature type="coiled-coil region" evidence="6">
    <location>
        <begin position="247"/>
        <end position="281"/>
    </location>
</feature>
<dbReference type="InterPro" id="IPR011687">
    <property type="entry name" value="Nop53/GLTSCR2"/>
</dbReference>
<comment type="function">
    <text evidence="5">May play a role in ribosome biogenesis.</text>
</comment>
<dbReference type="Proteomes" id="UP000509704">
    <property type="component" value="Chromosome 1"/>
</dbReference>
<evidence type="ECO:0000256" key="1">
    <source>
        <dbReference type="ARBA" id="ARBA00008838"/>
    </source>
</evidence>
<keyword evidence="4 5" id="KW-0539">Nucleus</keyword>
<evidence type="ECO:0000256" key="4">
    <source>
        <dbReference type="ARBA" id="ARBA00023242"/>
    </source>
</evidence>
<dbReference type="GeneID" id="59234289"/>
<dbReference type="PANTHER" id="PTHR14211:SF7">
    <property type="entry name" value="RIBOSOME BIOGENESIS PROTEIN NOP53"/>
    <property type="match status" value="1"/>
</dbReference>
<dbReference type="RefSeq" id="XP_037142381.1">
    <property type="nucleotide sequence ID" value="XM_037286486.1"/>
</dbReference>
<dbReference type="PIRSF" id="PIRSF017302">
    <property type="entry name" value="Gltscr2"/>
    <property type="match status" value="1"/>
</dbReference>
<reference evidence="8 9" key="1">
    <citation type="submission" date="2020-07" db="EMBL/GenBank/DDBJ databases">
        <title>The yeast mating-type switching endonuclease HO is a domesticated member of an unorthodox homing genetic element family.</title>
        <authorList>
            <person name="Coughlan A.Y."/>
            <person name="Lombardi L."/>
            <person name="Braun-Galleani S."/>
            <person name="Martos A.R."/>
            <person name="Galeote V."/>
            <person name="Bigey F."/>
            <person name="Dequin S."/>
            <person name="Byrne K.P."/>
            <person name="Wolfe K.H."/>
        </authorList>
    </citation>
    <scope>NUCLEOTIDE SEQUENCE [LARGE SCALE GENOMIC DNA]</scope>
    <source>
        <strain evidence="8 9">NRRL Y-6702</strain>
    </source>
</reference>
<dbReference type="GO" id="GO:0000027">
    <property type="term" value="P:ribosomal large subunit assembly"/>
    <property type="evidence" value="ECO:0007669"/>
    <property type="project" value="UniProtKB-UniRule"/>
</dbReference>
<accession>A0A7H9AWP5</accession>
<feature type="compositionally biased region" description="Basic residues" evidence="7">
    <location>
        <begin position="10"/>
        <end position="23"/>
    </location>
</feature>
<organism evidence="8 9">
    <name type="scientific">Zygotorulaspora mrakii</name>
    <name type="common">Zygosaccharomyces mrakii</name>
    <dbReference type="NCBI Taxonomy" id="42260"/>
    <lineage>
        <taxon>Eukaryota</taxon>
        <taxon>Fungi</taxon>
        <taxon>Dikarya</taxon>
        <taxon>Ascomycota</taxon>
        <taxon>Saccharomycotina</taxon>
        <taxon>Saccharomycetes</taxon>
        <taxon>Saccharomycetales</taxon>
        <taxon>Saccharomycetaceae</taxon>
        <taxon>Zygotorulaspora</taxon>
    </lineage>
</organism>
<keyword evidence="3 5" id="KW-0690">Ribosome biogenesis</keyword>
<dbReference type="KEGG" id="zmk:HG535_0A05950"/>
<dbReference type="AlphaFoldDB" id="A0A7H9AWP5"/>
<dbReference type="OrthoDB" id="5072at2759"/>
<evidence type="ECO:0000313" key="9">
    <source>
        <dbReference type="Proteomes" id="UP000509704"/>
    </source>
</evidence>
<feature type="region of interest" description="Disordered" evidence="7">
    <location>
        <begin position="1"/>
        <end position="23"/>
    </location>
</feature>
<evidence type="ECO:0000256" key="5">
    <source>
        <dbReference type="PIRNR" id="PIRNR017302"/>
    </source>
</evidence>
<evidence type="ECO:0000256" key="6">
    <source>
        <dbReference type="SAM" id="Coils"/>
    </source>
</evidence>
<feature type="coiled-coil region" evidence="6">
    <location>
        <begin position="326"/>
        <end position="356"/>
    </location>
</feature>
<dbReference type="Pfam" id="PF07767">
    <property type="entry name" value="Nop53"/>
    <property type="match status" value="1"/>
</dbReference>
<dbReference type="GO" id="GO:0008097">
    <property type="term" value="F:5S rRNA binding"/>
    <property type="evidence" value="ECO:0007669"/>
    <property type="project" value="TreeGrafter"/>
</dbReference>
<evidence type="ECO:0000313" key="8">
    <source>
        <dbReference type="EMBL" id="QLG70653.1"/>
    </source>
</evidence>
<evidence type="ECO:0000256" key="7">
    <source>
        <dbReference type="SAM" id="MobiDB-lite"/>
    </source>
</evidence>
<sequence length="442" mass="50946">MVVENVTKRPAQHKQTSRKGKKAWRKNIDLTDIEKSIAEKKDQEITHGTSDLGDLNDTALFQIDETGDNDLKSKLIKRKQIKKNVKSREILDAIKTNSKIGALKHVKHDEGSKSKVQNVSKKELRKLLALAGKIDGESKANHRMAKDGLSKFKKVDLWGDDSNDKKKVVTPAGIKLDVKENVIIPEELLTKSTSGWSIASVKPDTLDMTPVKVKEIDEIPHAGKSYNPDKADWSDLINSEYEREKVIEDNKIAMKEYREKIKRLMEVLNDSEEEESSSEDDATIKNAEQDADEDNGDLIRLSVNEVVKNKKKTKYQRNRARRHEEKIKMHMQLRELKAKLLELEKLEEIEKEVKERLTSNNKSVIKDAKVNYKRNILQENFEAKLSDELSDSLRKLRPEGSLLRDQIRKLQSSGKIESRVKMRKSKKIRPKITEKWTHKDFK</sequence>
<protein>
    <recommendedName>
        <fullName evidence="2 5">Ribosome biogenesis protein NOP53</fullName>
    </recommendedName>
</protein>
<proteinExistence type="inferred from homology"/>
<dbReference type="GO" id="GO:0006364">
    <property type="term" value="P:rRNA processing"/>
    <property type="evidence" value="ECO:0007669"/>
    <property type="project" value="TreeGrafter"/>
</dbReference>